<dbReference type="CDD" id="cd00431">
    <property type="entry name" value="cysteine_hydrolases"/>
    <property type="match status" value="1"/>
</dbReference>
<evidence type="ECO:0000256" key="1">
    <source>
        <dbReference type="ARBA" id="ARBA00022801"/>
    </source>
</evidence>
<dbReference type="AlphaFoldDB" id="A0A401Z1F9"/>
<dbReference type="Proteomes" id="UP000286931">
    <property type="component" value="Unassembled WGS sequence"/>
</dbReference>
<organism evidence="3 4">
    <name type="scientific">Embleya hyalina</name>
    <dbReference type="NCBI Taxonomy" id="516124"/>
    <lineage>
        <taxon>Bacteria</taxon>
        <taxon>Bacillati</taxon>
        <taxon>Actinomycetota</taxon>
        <taxon>Actinomycetes</taxon>
        <taxon>Kitasatosporales</taxon>
        <taxon>Streptomycetaceae</taxon>
        <taxon>Embleya</taxon>
    </lineage>
</organism>
<dbReference type="Gene3D" id="3.40.50.850">
    <property type="entry name" value="Isochorismatase-like"/>
    <property type="match status" value="1"/>
</dbReference>
<evidence type="ECO:0000313" key="3">
    <source>
        <dbReference type="EMBL" id="GCE00705.1"/>
    </source>
</evidence>
<dbReference type="InterPro" id="IPR000868">
    <property type="entry name" value="Isochorismatase-like_dom"/>
</dbReference>
<dbReference type="InterPro" id="IPR050272">
    <property type="entry name" value="Isochorismatase-like_hydrls"/>
</dbReference>
<dbReference type="InterPro" id="IPR036380">
    <property type="entry name" value="Isochorismatase-like_sf"/>
</dbReference>
<keyword evidence="1 3" id="KW-0378">Hydrolase</keyword>
<evidence type="ECO:0000313" key="4">
    <source>
        <dbReference type="Proteomes" id="UP000286931"/>
    </source>
</evidence>
<feature type="domain" description="Isochorismatase-like" evidence="2">
    <location>
        <begin position="8"/>
        <end position="182"/>
    </location>
</feature>
<dbReference type="OrthoDB" id="9814140at2"/>
<dbReference type="EMBL" id="BIFH01000041">
    <property type="protein sequence ID" value="GCE00705.1"/>
    <property type="molecule type" value="Genomic_DNA"/>
</dbReference>
<evidence type="ECO:0000259" key="2">
    <source>
        <dbReference type="Pfam" id="PF00857"/>
    </source>
</evidence>
<protein>
    <submittedName>
        <fullName evidence="3">Hydrolase</fullName>
    </submittedName>
</protein>
<dbReference type="PANTHER" id="PTHR43540">
    <property type="entry name" value="PEROXYUREIDOACRYLATE/UREIDOACRYLATE AMIDOHYDROLASE-RELATED"/>
    <property type="match status" value="1"/>
</dbReference>
<dbReference type="Pfam" id="PF00857">
    <property type="entry name" value="Isochorismatase"/>
    <property type="match status" value="1"/>
</dbReference>
<proteinExistence type="predicted"/>
<keyword evidence="4" id="KW-1185">Reference proteome</keyword>
<name>A0A401Z1F9_9ACTN</name>
<accession>A0A401Z1F9</accession>
<reference evidence="3 4" key="1">
    <citation type="submission" date="2018-12" db="EMBL/GenBank/DDBJ databases">
        <title>Draft genome sequence of Embleya hyalina NBRC 13850T.</title>
        <authorList>
            <person name="Komaki H."/>
            <person name="Hosoyama A."/>
            <person name="Kimura A."/>
            <person name="Ichikawa N."/>
            <person name="Tamura T."/>
        </authorList>
    </citation>
    <scope>NUCLEOTIDE SEQUENCE [LARGE SCALE GENOMIC DNA]</scope>
    <source>
        <strain evidence="3 4">NBRC 13850</strain>
    </source>
</reference>
<dbReference type="GO" id="GO:0016787">
    <property type="term" value="F:hydrolase activity"/>
    <property type="evidence" value="ECO:0007669"/>
    <property type="project" value="UniProtKB-KW"/>
</dbReference>
<dbReference type="SUPFAM" id="SSF52499">
    <property type="entry name" value="Isochorismatase-like hydrolases"/>
    <property type="match status" value="1"/>
</dbReference>
<comment type="caution">
    <text evidence="3">The sequence shown here is derived from an EMBL/GenBank/DDBJ whole genome shotgun (WGS) entry which is preliminary data.</text>
</comment>
<dbReference type="RefSeq" id="WP_126642400.1">
    <property type="nucleotide sequence ID" value="NZ_BIFH01000041.1"/>
</dbReference>
<sequence>MIVPANPALIVGDMQKGILASYPFARQPVPAQLSLLSAARAGGLLVIFVRTHLRPTGADVSANNPLFQRFHQAGNLFHEGAEATEIAAELEARADEAVVGKRRTSAFAGTDLDLLLRAGHVDSLVLTGVATSAMVAATLVDALDLDYRVTVVSDACADAEPDVHDFFMERVFPARGARVTTSRAWIEDHRPEA</sequence>
<gene>
    <name evidence="3" type="ORF">EHYA_08431</name>
</gene>